<comment type="caution">
    <text evidence="4">The sequence shown here is derived from an EMBL/GenBank/DDBJ whole genome shotgun (WGS) entry which is preliminary data.</text>
</comment>
<protein>
    <submittedName>
        <fullName evidence="4">Uncharacterized protein</fullName>
    </submittedName>
</protein>
<dbReference type="EMBL" id="CAJPDQ010000023">
    <property type="protein sequence ID" value="CAF9925502.1"/>
    <property type="molecule type" value="Genomic_DNA"/>
</dbReference>
<organism evidence="4 5">
    <name type="scientific">Gomphillus americanus</name>
    <dbReference type="NCBI Taxonomy" id="1940652"/>
    <lineage>
        <taxon>Eukaryota</taxon>
        <taxon>Fungi</taxon>
        <taxon>Dikarya</taxon>
        <taxon>Ascomycota</taxon>
        <taxon>Pezizomycotina</taxon>
        <taxon>Lecanoromycetes</taxon>
        <taxon>OSLEUM clade</taxon>
        <taxon>Ostropomycetidae</taxon>
        <taxon>Ostropales</taxon>
        <taxon>Graphidaceae</taxon>
        <taxon>Gomphilloideae</taxon>
        <taxon>Gomphillus</taxon>
    </lineage>
</organism>
<sequence>MSEGRQVRRVLRTESERPMKMATQPKEQPNPSSSSGKQLPNEDDAKVNRIIDQEIIILPSITGQSHRATQHQSSTPSINPRDGYFVLRAENGNAIDSLTKTATGKENIDSGSIATPGNQDTSARNKTASFFQQIRNISFDRQSRASNGNTDHFYMPALFEALRVVSSGIDDDAGIKYQQSRSSSQLANSQPTMSIRYLPHVTVSKPELKTALIKIAVVCQFLDAAFAEYFRLVLSHLQDTKARLQRIRGQFSPSQVNETIYIGPFGEYCEHINATLREDKQARTERFRARATGDDVLPYLQDAFEVPYWNMMADQFIKSKQHNNELTYETALSVINDKRRELKLRLQQIKQKWSRSLPQEIEDGILRRINVLDALLAQTTDKYDSLEEQEVRALQRSPTSELNSTSSLAKSTTMSVAAQISRPDDRSDLVIDIRYVPVSLANIDQEKAILLSLFFLFTAIAMVLFGMGFAGNWYAESADAIGSTSDPDFKWLIASTLLTIFGNIYAIVPLRKITRGSRANIISQIFLYFSMALGIFSASVYPYWNKAWSSSLSFFCSFFAIGSVFISTQHTSENALAVSQVNLKKKKE</sequence>
<feature type="compositionally biased region" description="Polar residues" evidence="2">
    <location>
        <begin position="25"/>
        <end position="38"/>
    </location>
</feature>
<feature type="coiled-coil region" evidence="1">
    <location>
        <begin position="332"/>
        <end position="396"/>
    </location>
</feature>
<keyword evidence="3" id="KW-0472">Membrane</keyword>
<evidence type="ECO:0000313" key="4">
    <source>
        <dbReference type="EMBL" id="CAF9925502.1"/>
    </source>
</evidence>
<feature type="region of interest" description="Disordered" evidence="2">
    <location>
        <begin position="1"/>
        <end position="41"/>
    </location>
</feature>
<feature type="transmembrane region" description="Helical" evidence="3">
    <location>
        <begin position="520"/>
        <end position="541"/>
    </location>
</feature>
<keyword evidence="3" id="KW-1133">Transmembrane helix</keyword>
<keyword evidence="1" id="KW-0175">Coiled coil</keyword>
<feature type="transmembrane region" description="Helical" evidence="3">
    <location>
        <begin position="448"/>
        <end position="469"/>
    </location>
</feature>
<feature type="compositionally biased region" description="Polar residues" evidence="2">
    <location>
        <begin position="61"/>
        <end position="78"/>
    </location>
</feature>
<evidence type="ECO:0000256" key="3">
    <source>
        <dbReference type="SAM" id="Phobius"/>
    </source>
</evidence>
<keyword evidence="3" id="KW-0812">Transmembrane</keyword>
<feature type="transmembrane region" description="Helical" evidence="3">
    <location>
        <begin position="547"/>
        <end position="566"/>
    </location>
</feature>
<gene>
    <name evidence="4" type="ORF">GOMPHAMPRED_003906</name>
</gene>
<feature type="region of interest" description="Disordered" evidence="2">
    <location>
        <begin position="61"/>
        <end position="81"/>
    </location>
</feature>
<feature type="transmembrane region" description="Helical" evidence="3">
    <location>
        <begin position="489"/>
        <end position="508"/>
    </location>
</feature>
<accession>A0A8H3FMF3</accession>
<evidence type="ECO:0000313" key="5">
    <source>
        <dbReference type="Proteomes" id="UP000664169"/>
    </source>
</evidence>
<reference evidence="4" key="1">
    <citation type="submission" date="2021-03" db="EMBL/GenBank/DDBJ databases">
        <authorList>
            <person name="Tagirdzhanova G."/>
        </authorList>
    </citation>
    <scope>NUCLEOTIDE SEQUENCE</scope>
</reference>
<dbReference type="AlphaFoldDB" id="A0A8H3FMF3"/>
<proteinExistence type="predicted"/>
<evidence type="ECO:0000256" key="1">
    <source>
        <dbReference type="SAM" id="Coils"/>
    </source>
</evidence>
<evidence type="ECO:0000256" key="2">
    <source>
        <dbReference type="SAM" id="MobiDB-lite"/>
    </source>
</evidence>
<dbReference type="OrthoDB" id="3560543at2759"/>
<name>A0A8H3FMF3_9LECA</name>
<keyword evidence="5" id="KW-1185">Reference proteome</keyword>
<dbReference type="Proteomes" id="UP000664169">
    <property type="component" value="Unassembled WGS sequence"/>
</dbReference>